<dbReference type="InterPro" id="IPR046093">
    <property type="entry name" value="DUF6111"/>
</dbReference>
<dbReference type="KEGG" id="mtun:MTUNDRAET4_4167"/>
<reference evidence="2 3" key="1">
    <citation type="submission" date="2019-03" db="EMBL/GenBank/DDBJ databases">
        <authorList>
            <person name="Kox A.R. M."/>
        </authorList>
    </citation>
    <scope>NUCLEOTIDE SEQUENCE [LARGE SCALE GENOMIC DNA]</scope>
    <source>
        <strain evidence="2">MTUNDRAET4 annotated genome</strain>
    </source>
</reference>
<organism evidence="2 3">
    <name type="scientific">Methylocella tundrae</name>
    <dbReference type="NCBI Taxonomy" id="227605"/>
    <lineage>
        <taxon>Bacteria</taxon>
        <taxon>Pseudomonadati</taxon>
        <taxon>Pseudomonadota</taxon>
        <taxon>Alphaproteobacteria</taxon>
        <taxon>Hyphomicrobiales</taxon>
        <taxon>Beijerinckiaceae</taxon>
        <taxon>Methylocella</taxon>
    </lineage>
</organism>
<dbReference type="EMBL" id="LR536450">
    <property type="protein sequence ID" value="VFU11048.1"/>
    <property type="molecule type" value="Genomic_DNA"/>
</dbReference>
<evidence type="ECO:0000313" key="3">
    <source>
        <dbReference type="Proteomes" id="UP000294360"/>
    </source>
</evidence>
<keyword evidence="1" id="KW-0812">Transmembrane</keyword>
<feature type="transmembrane region" description="Helical" evidence="1">
    <location>
        <begin position="6"/>
        <end position="25"/>
    </location>
</feature>
<dbReference type="Pfam" id="PF19606">
    <property type="entry name" value="DUF6111"/>
    <property type="match status" value="1"/>
</dbReference>
<accession>A0A4U8Z635</accession>
<feature type="transmembrane region" description="Helical" evidence="1">
    <location>
        <begin position="37"/>
        <end position="63"/>
    </location>
</feature>
<name>A0A4U8Z635_METTU</name>
<dbReference type="RefSeq" id="WP_134492025.1">
    <property type="nucleotide sequence ID" value="NZ_CP139089.1"/>
</dbReference>
<dbReference type="Proteomes" id="UP000294360">
    <property type="component" value="Chromosome"/>
</dbReference>
<gene>
    <name evidence="2" type="ORF">MTUNDRAET4_4167</name>
</gene>
<dbReference type="AlphaFoldDB" id="A0A4U8Z635"/>
<evidence type="ECO:0000313" key="2">
    <source>
        <dbReference type="EMBL" id="VFU11048.1"/>
    </source>
</evidence>
<dbReference type="OrthoDB" id="7366326at2"/>
<protein>
    <submittedName>
        <fullName evidence="2">Uncharacterized protein</fullName>
    </submittedName>
</protein>
<keyword evidence="1" id="KW-1133">Transmembrane helix</keyword>
<evidence type="ECO:0000256" key="1">
    <source>
        <dbReference type="SAM" id="Phobius"/>
    </source>
</evidence>
<sequence>MWRVILEPALLFGSPFVAYVLYLTLRRKYPFEVDHWTRGAVSTLALIGLVIAVAGVFLIGIFADRSQGPYIPAHIENGRIVPGRIQ</sequence>
<proteinExistence type="predicted"/>
<keyword evidence="1" id="KW-0472">Membrane</keyword>